<accession>A0A3P3XHL0</accession>
<feature type="domain" description="LarA-like N-terminal" evidence="1">
    <location>
        <begin position="23"/>
        <end position="188"/>
    </location>
</feature>
<sequence>MDVIKELLEGIPLPKMVKVKMAFSAKKVADVEAAVRQELAKPGICDSIKPGMHIAVGVGSRGLANLPTLVQVLVDELKKRGAVPFVVPAMGSHGGATAEGQTEVLANLGVTEASAGCPIVSSMEVVEIGRLDNGLPVYIDKNACSADGIVFIARVKPHTAFRGPNESGLVKMVAIGLGKQKGAESCHSYGFKYMAEHIVAMTKIALARTPILFGLATVENAYDEIARIVAVPAADIIETDCKLQVEAKANMPSLMFKQIDVLIVDQIGKDISGDGMDPNITGRFPTPYASGGPDVSKLVVLDLTDKTHGNANGMGLADFGTHRLANKVNFQMTYANGLTSTVVLPTHMPTILESDYDAIRAAIKTCNARDYSRVRVVRIKDTLHLGEIMISEAMLAEARTIAGITVVGEPQAMKFDAAGNLVREED</sequence>
<dbReference type="Gene3D" id="3.40.50.11440">
    <property type="match status" value="1"/>
</dbReference>
<dbReference type="EMBL" id="FWDM01000014">
    <property type="protein sequence ID" value="SLM11988.1"/>
    <property type="molecule type" value="Genomic_DNA"/>
</dbReference>
<name>A0A3P3XHL0_9SPIR</name>
<dbReference type="GO" id="GO:0050043">
    <property type="term" value="F:lactate racemase activity"/>
    <property type="evidence" value="ECO:0007669"/>
    <property type="project" value="InterPro"/>
</dbReference>
<evidence type="ECO:0000259" key="1">
    <source>
        <dbReference type="Pfam" id="PF09861"/>
    </source>
</evidence>
<dbReference type="Pfam" id="PF09861">
    <property type="entry name" value="Lar_N"/>
    <property type="match status" value="1"/>
</dbReference>
<organism evidence="2">
    <name type="scientific">uncultured spirochete</name>
    <dbReference type="NCBI Taxonomy" id="156406"/>
    <lineage>
        <taxon>Bacteria</taxon>
        <taxon>Pseudomonadati</taxon>
        <taxon>Spirochaetota</taxon>
        <taxon>Spirochaetia</taxon>
        <taxon>Spirochaetales</taxon>
        <taxon>environmental samples</taxon>
    </lineage>
</organism>
<evidence type="ECO:0000313" key="2">
    <source>
        <dbReference type="EMBL" id="SLM11988.1"/>
    </source>
</evidence>
<dbReference type="AlphaFoldDB" id="A0A3P3XHL0"/>
<gene>
    <name evidence="2" type="ORF">SPIROBIBN47_210159</name>
</gene>
<reference evidence="2" key="1">
    <citation type="submission" date="2017-02" db="EMBL/GenBank/DDBJ databases">
        <authorList>
            <person name="Regsiter A."/>
            <person name="William W."/>
        </authorList>
    </citation>
    <scope>NUCLEOTIDE SEQUENCE</scope>
    <source>
        <strain evidence="2">Bib</strain>
    </source>
</reference>
<proteinExistence type="predicted"/>
<dbReference type="InterPro" id="IPR018657">
    <property type="entry name" value="LarA-like_N"/>
</dbReference>
<protein>
    <recommendedName>
        <fullName evidence="1">LarA-like N-terminal domain-containing protein</fullName>
    </recommendedName>
</protein>